<proteinExistence type="predicted"/>
<evidence type="ECO:0000256" key="1">
    <source>
        <dbReference type="SAM" id="SignalP"/>
    </source>
</evidence>
<protein>
    <submittedName>
        <fullName evidence="2">Uncharacterized protein</fullName>
    </submittedName>
</protein>
<accession>A0A0E9SHD4</accession>
<evidence type="ECO:0000313" key="2">
    <source>
        <dbReference type="EMBL" id="JAH40711.1"/>
    </source>
</evidence>
<dbReference type="EMBL" id="GBXM01067866">
    <property type="protein sequence ID" value="JAH40711.1"/>
    <property type="molecule type" value="Transcribed_RNA"/>
</dbReference>
<feature type="signal peptide" evidence="1">
    <location>
        <begin position="1"/>
        <end position="17"/>
    </location>
</feature>
<feature type="chain" id="PRO_5002432883" evidence="1">
    <location>
        <begin position="18"/>
        <end position="70"/>
    </location>
</feature>
<reference evidence="2" key="2">
    <citation type="journal article" date="2015" name="Fish Shellfish Immunol.">
        <title>Early steps in the European eel (Anguilla anguilla)-Vibrio vulnificus interaction in the gills: Role of the RtxA13 toxin.</title>
        <authorList>
            <person name="Callol A."/>
            <person name="Pajuelo D."/>
            <person name="Ebbesson L."/>
            <person name="Teles M."/>
            <person name="MacKenzie S."/>
            <person name="Amaro C."/>
        </authorList>
    </citation>
    <scope>NUCLEOTIDE SEQUENCE</scope>
</reference>
<reference evidence="2" key="1">
    <citation type="submission" date="2014-11" db="EMBL/GenBank/DDBJ databases">
        <authorList>
            <person name="Amaro Gonzalez C."/>
        </authorList>
    </citation>
    <scope>NUCLEOTIDE SEQUENCE</scope>
</reference>
<keyword evidence="1" id="KW-0732">Signal</keyword>
<dbReference type="AlphaFoldDB" id="A0A0E9SHD4"/>
<sequence>MGKLLILSKWCVKLSGAGVLQGTADYAEGSGMEWAGSQQGAVGQGAALITNNVPHVHRSQRTEADKSSGC</sequence>
<name>A0A0E9SHD4_ANGAN</name>
<organism evidence="2">
    <name type="scientific">Anguilla anguilla</name>
    <name type="common">European freshwater eel</name>
    <name type="synonym">Muraena anguilla</name>
    <dbReference type="NCBI Taxonomy" id="7936"/>
    <lineage>
        <taxon>Eukaryota</taxon>
        <taxon>Metazoa</taxon>
        <taxon>Chordata</taxon>
        <taxon>Craniata</taxon>
        <taxon>Vertebrata</taxon>
        <taxon>Euteleostomi</taxon>
        <taxon>Actinopterygii</taxon>
        <taxon>Neopterygii</taxon>
        <taxon>Teleostei</taxon>
        <taxon>Anguilliformes</taxon>
        <taxon>Anguillidae</taxon>
        <taxon>Anguilla</taxon>
    </lineage>
</organism>